<proteinExistence type="predicted"/>
<accession>A0AC58HZZ5</accession>
<dbReference type="RefSeq" id="XP_073787555.1">
    <property type="nucleotide sequence ID" value="XM_073931454.1"/>
</dbReference>
<keyword evidence="1" id="KW-1185">Reference proteome</keyword>
<evidence type="ECO:0000313" key="1">
    <source>
        <dbReference type="Proteomes" id="UP000000437"/>
    </source>
</evidence>
<name>A0AC58HZZ5_DANRE</name>
<sequence length="605" mass="66456">MWFIHLIHSAYPGPVRGGSSLMWETQPPLQGDSKVFPGQPRDVVPLACPGSSLKPPPGETSLEHLPRYPAKMGITHLAVISTLMCSVWSSTIKAKDEHRVAFFGEDVHIPLSALDTAVVVFKPKTQPVLEKVYLQNGVIQDTRVKLNKHLNHLILEDVGEEDEGTYMVKNSAVPADVKRIALIVRDCALETVVKFGETYHIPISPTIGPYTLQFRPGVTLEQTTEEPPVLLINQTGVKSEEYENRLTVGEKRVSLHVVTGADEGSYTIVDMDGKVRMRACLNVKDHQIFQNLNYGGTLNIKLHLDHTKVKMVYIPDSGHKERLILDQGELTVPLDSALEGRVSVEGSMFYLKKVKVSDNGVFRVMDFSGFRITDVYLHVEPYKLPQLYVAILSLLALLAFLLLVCLLSCLIKVHRRAERARKITLIAQQAGKGDGDAFRQVVHEAYTRFAEESTVQSTWENNTESTEVEIKGLEVSKPGQYHALQSDKNFLDMNDSGVEFNSSALPLDSDTDVPDNFASHKLLIESDTLAGVPPAISEGDHSSTRTPDSILSASPATQPKSGAKTEVDLIGATTPEGVKDLDANTSKDASPHSEKVVDPSNGTAT</sequence>
<gene>
    <name evidence="2" type="primary">LOC100004582</name>
</gene>
<evidence type="ECO:0000313" key="2">
    <source>
        <dbReference type="RefSeq" id="XP_073787555.1"/>
    </source>
</evidence>
<dbReference type="Proteomes" id="UP000000437">
    <property type="component" value="Chromosome 19"/>
</dbReference>
<protein>
    <submittedName>
        <fullName evidence="2">Uncharacterized protein isoform X1</fullName>
    </submittedName>
</protein>
<organism evidence="1 2">
    <name type="scientific">Danio rerio</name>
    <name type="common">Zebrafish</name>
    <name type="synonym">Brachydanio rerio</name>
    <dbReference type="NCBI Taxonomy" id="7955"/>
    <lineage>
        <taxon>Eukaryota</taxon>
        <taxon>Metazoa</taxon>
        <taxon>Chordata</taxon>
        <taxon>Craniata</taxon>
        <taxon>Vertebrata</taxon>
        <taxon>Euteleostomi</taxon>
        <taxon>Actinopterygii</taxon>
        <taxon>Neopterygii</taxon>
        <taxon>Teleostei</taxon>
        <taxon>Ostariophysi</taxon>
        <taxon>Cypriniformes</taxon>
        <taxon>Danionidae</taxon>
        <taxon>Danioninae</taxon>
        <taxon>Danio</taxon>
    </lineage>
</organism>
<reference evidence="2" key="1">
    <citation type="submission" date="2025-08" db="UniProtKB">
        <authorList>
            <consortium name="RefSeq"/>
        </authorList>
    </citation>
    <scope>IDENTIFICATION</scope>
    <source>
        <strain evidence="2">Tuebingen</strain>
        <tissue evidence="2">Fibroblasts and whole tissue</tissue>
    </source>
</reference>